<feature type="region of interest" description="Disordered" evidence="1">
    <location>
        <begin position="640"/>
        <end position="665"/>
    </location>
</feature>
<name>A0A4P9ZSC5_9FUNG</name>
<dbReference type="InterPro" id="IPR026797">
    <property type="entry name" value="HAUS_6"/>
</dbReference>
<evidence type="ECO:0000313" key="3">
    <source>
        <dbReference type="EMBL" id="RKP36373.1"/>
    </source>
</evidence>
<dbReference type="STRING" id="215637.A0A4P9ZSC5"/>
<dbReference type="InterPro" id="IPR028163">
    <property type="entry name" value="HAUS_6_N"/>
</dbReference>
<reference evidence="4" key="1">
    <citation type="journal article" date="2018" name="Nat. Microbiol.">
        <title>Leveraging single-cell genomics to expand the fungal tree of life.</title>
        <authorList>
            <person name="Ahrendt S.R."/>
            <person name="Quandt C.A."/>
            <person name="Ciobanu D."/>
            <person name="Clum A."/>
            <person name="Salamov A."/>
            <person name="Andreopoulos B."/>
            <person name="Cheng J.F."/>
            <person name="Woyke T."/>
            <person name="Pelin A."/>
            <person name="Henrissat B."/>
            <person name="Reynolds N.K."/>
            <person name="Benny G.L."/>
            <person name="Smith M.E."/>
            <person name="James T.Y."/>
            <person name="Grigoriev I.V."/>
        </authorList>
    </citation>
    <scope>NUCLEOTIDE SEQUENCE [LARGE SCALE GENOMIC DNA]</scope>
    <source>
        <strain evidence="4">RSA 468</strain>
    </source>
</reference>
<proteinExistence type="predicted"/>
<feature type="compositionally biased region" description="Polar residues" evidence="1">
    <location>
        <begin position="640"/>
        <end position="660"/>
    </location>
</feature>
<organism evidence="3 4">
    <name type="scientific">Dimargaris cristalligena</name>
    <dbReference type="NCBI Taxonomy" id="215637"/>
    <lineage>
        <taxon>Eukaryota</taxon>
        <taxon>Fungi</taxon>
        <taxon>Fungi incertae sedis</taxon>
        <taxon>Zoopagomycota</taxon>
        <taxon>Kickxellomycotina</taxon>
        <taxon>Dimargaritomycetes</taxon>
        <taxon>Dimargaritales</taxon>
        <taxon>Dimargaritaceae</taxon>
        <taxon>Dimargaris</taxon>
    </lineage>
</organism>
<dbReference type="GO" id="GO:0070652">
    <property type="term" value="C:HAUS complex"/>
    <property type="evidence" value="ECO:0007669"/>
    <property type="project" value="InterPro"/>
</dbReference>
<feature type="compositionally biased region" description="Polar residues" evidence="1">
    <location>
        <begin position="520"/>
        <end position="535"/>
    </location>
</feature>
<dbReference type="GO" id="GO:0008017">
    <property type="term" value="F:microtubule binding"/>
    <property type="evidence" value="ECO:0007669"/>
    <property type="project" value="TreeGrafter"/>
</dbReference>
<evidence type="ECO:0000259" key="2">
    <source>
        <dbReference type="Pfam" id="PF14661"/>
    </source>
</evidence>
<protein>
    <recommendedName>
        <fullName evidence="2">HAUS augmin-like complex subunit 6 N-terminal domain-containing protein</fullName>
    </recommendedName>
</protein>
<feature type="region of interest" description="Disordered" evidence="1">
    <location>
        <begin position="365"/>
        <end position="387"/>
    </location>
</feature>
<dbReference type="GO" id="GO:1990498">
    <property type="term" value="C:mitotic spindle microtubule"/>
    <property type="evidence" value="ECO:0007669"/>
    <property type="project" value="TreeGrafter"/>
</dbReference>
<sequence length="744" mass="82509">MLTLPLFTCGSPQARTGTGCAQRSQIQLRPNATGTPLKINTLVLALSRIPLALVTSMLAARSPFPLSTDSDDMQLLLTNLNLLGWQPSQVCVGPYGGIVVDTQVFRQGHQHHKAAEVILKFLFDRLHANLSRDTFASCYPAGDPRQAREFRNHAFKLLEQIRKESNVGSSTGSVDHALPLVSPAPTLLNPHLHPALAFPAQFPLRRSYFDDCRGLRFEALLCHLSRHVLAATLVKEFHWRQGVRPQPANSVEGLAIRSRKTLGAGIVDKDLPPPTDRTSSFLDQLYAQAHSKPTPATTGSSNSSNDTLKRTLSLHINREARVFLNTMSVQSYIQTRWQTLASELTHLYGDRSAYLATIQKQLRDLPDIPPPSPAGLDSRLKVDPSESSRWASRSSLLEMLTQSDLLPQSAKVTARQQLLHTHVHRAMGRWLQLDTYLDTASRQQVIIDAAAHVNQRPWQLRAVDHPLVISEDMASRWKEWLQKAELTPYEGSKLQLVDILQMWQLTTRGLFYAAGLETNPASPSPLTSQTNQIRSSAHEPTALLPRSTDPTPLDQLLPHIEILPHLSRPPHQAAPTVLTTDLFTVGPTHWSTSSSSSESSRPGHATWDNLHKAEQTRLEQIRALKAKLQYRHDQLTTQLEARQTRPNASSLLQPTSSDQVMSPPALPEGLRRVTIASPPIGTNSGLDDRLNQIREQLGSIFDLTVFRSELEEPCHGQDTPITNSPLVPSHTTGSFKPCSAMDTE</sequence>
<feature type="domain" description="HAUS augmin-like complex subunit 6 N-terminal" evidence="2">
    <location>
        <begin position="76"/>
        <end position="168"/>
    </location>
</feature>
<accession>A0A4P9ZSC5</accession>
<evidence type="ECO:0000313" key="4">
    <source>
        <dbReference type="Proteomes" id="UP000268162"/>
    </source>
</evidence>
<dbReference type="EMBL" id="ML002665">
    <property type="protein sequence ID" value="RKP36373.1"/>
    <property type="molecule type" value="Genomic_DNA"/>
</dbReference>
<feature type="compositionally biased region" description="Polar residues" evidence="1">
    <location>
        <begin position="719"/>
        <end position="734"/>
    </location>
</feature>
<feature type="region of interest" description="Disordered" evidence="1">
    <location>
        <begin position="520"/>
        <end position="550"/>
    </location>
</feature>
<dbReference type="PANTHER" id="PTHR16151:SF2">
    <property type="entry name" value="HAUS AUGMIN-LIKE COMPLEX SUBUNIT 6"/>
    <property type="match status" value="1"/>
</dbReference>
<dbReference type="GO" id="GO:0051225">
    <property type="term" value="P:spindle assembly"/>
    <property type="evidence" value="ECO:0007669"/>
    <property type="project" value="InterPro"/>
</dbReference>
<dbReference type="AlphaFoldDB" id="A0A4P9ZSC5"/>
<gene>
    <name evidence="3" type="ORF">BJ085DRAFT_30747</name>
</gene>
<dbReference type="PANTHER" id="PTHR16151">
    <property type="entry name" value="HAUS AUGMIN-LIKE COMPLEX SUBUNIT 6"/>
    <property type="match status" value="1"/>
</dbReference>
<dbReference type="Pfam" id="PF14661">
    <property type="entry name" value="HAUS6_N"/>
    <property type="match status" value="1"/>
</dbReference>
<keyword evidence="4" id="KW-1185">Reference proteome</keyword>
<feature type="region of interest" description="Disordered" evidence="1">
    <location>
        <begin position="713"/>
        <end position="744"/>
    </location>
</feature>
<evidence type="ECO:0000256" key="1">
    <source>
        <dbReference type="SAM" id="MobiDB-lite"/>
    </source>
</evidence>
<dbReference type="Proteomes" id="UP000268162">
    <property type="component" value="Unassembled WGS sequence"/>
</dbReference>